<name>A0ABS2JJC0_9ACTN</name>
<gene>
    <name evidence="1" type="ORF">JQN84_28470</name>
</gene>
<reference evidence="1 2" key="1">
    <citation type="submission" date="2021-02" db="EMBL/GenBank/DDBJ databases">
        <authorList>
            <person name="Lee D.-H."/>
        </authorList>
    </citation>
    <scope>NUCLEOTIDE SEQUENCE [LARGE SCALE GENOMIC DNA]</scope>
    <source>
        <strain evidence="1 2">MMS20-R2-29</strain>
    </source>
</reference>
<protein>
    <recommendedName>
        <fullName evidence="3">MinD-like ATPase involved in chromosome partitioning or flagellar assembly</fullName>
    </recommendedName>
</protein>
<evidence type="ECO:0000313" key="1">
    <source>
        <dbReference type="EMBL" id="MBM7086469.1"/>
    </source>
</evidence>
<keyword evidence="2" id="KW-1185">Reference proteome</keyword>
<sequence>MTEYRQVGRTMLRALDPRLTAVVRAERHRAAVLSARLRPATVAVVGPDPGGGRSTVAALVASLLARHQDVGVLAVDAGRGGGLHDRLAVRPDGSTRAVLAGLGLRGAATDRGPAVGHRWLRERLSLADRALLLASPVGDVEPPVTAAEYGAVSAALGRWFPVRVVDTPPLTVDPVVPAVVTRADRVVLVAADDAHAGGRLVDCRSWIAPLLREPLDRIVVQVLTRRDARPSATVPQPGGLGAVPTEVLPYDPALRAEGALRWPELAPGTREVISRLTARLVEDLRLR</sequence>
<evidence type="ECO:0008006" key="3">
    <source>
        <dbReference type="Google" id="ProtNLM"/>
    </source>
</evidence>
<accession>A0ABS2JJC0</accession>
<dbReference type="EMBL" id="JAFEUO010000010">
    <property type="protein sequence ID" value="MBM7086469.1"/>
    <property type="molecule type" value="Genomic_DNA"/>
</dbReference>
<comment type="caution">
    <text evidence="1">The sequence shown here is derived from an EMBL/GenBank/DDBJ whole genome shotgun (WGS) entry which is preliminary data.</text>
</comment>
<dbReference type="Proteomes" id="UP000809587">
    <property type="component" value="Unassembled WGS sequence"/>
</dbReference>
<dbReference type="InterPro" id="IPR027417">
    <property type="entry name" value="P-loop_NTPase"/>
</dbReference>
<organism evidence="1 2">
    <name type="scientific">Micromonospora humidisoli</name>
    <dbReference type="NCBI Taxonomy" id="2807622"/>
    <lineage>
        <taxon>Bacteria</taxon>
        <taxon>Bacillati</taxon>
        <taxon>Actinomycetota</taxon>
        <taxon>Actinomycetes</taxon>
        <taxon>Micromonosporales</taxon>
        <taxon>Micromonosporaceae</taxon>
        <taxon>Micromonospora</taxon>
    </lineage>
</organism>
<dbReference type="RefSeq" id="WP_204961653.1">
    <property type="nucleotide sequence ID" value="NZ_JAFEUO010000010.1"/>
</dbReference>
<evidence type="ECO:0000313" key="2">
    <source>
        <dbReference type="Proteomes" id="UP000809587"/>
    </source>
</evidence>
<proteinExistence type="predicted"/>
<dbReference type="SUPFAM" id="SSF52540">
    <property type="entry name" value="P-loop containing nucleoside triphosphate hydrolases"/>
    <property type="match status" value="1"/>
</dbReference>
<dbReference type="Gene3D" id="3.40.50.300">
    <property type="entry name" value="P-loop containing nucleotide triphosphate hydrolases"/>
    <property type="match status" value="1"/>
</dbReference>